<protein>
    <recommendedName>
        <fullName evidence="3">Secreted protein</fullName>
    </recommendedName>
</protein>
<proteinExistence type="predicted"/>
<accession>A0AAV4SMM8</accession>
<sequence>MPSICAGGSVFGWGGVYLGGLTQTRMCYHTDSQCSKVKRWRTGCYPYEAAICDTFILQADDALPYTSCLLYNCPNEMSNPLSRL</sequence>
<reference evidence="1 2" key="1">
    <citation type="submission" date="2021-06" db="EMBL/GenBank/DDBJ databases">
        <title>Caerostris extrusa draft genome.</title>
        <authorList>
            <person name="Kono N."/>
            <person name="Arakawa K."/>
        </authorList>
    </citation>
    <scope>NUCLEOTIDE SEQUENCE [LARGE SCALE GENOMIC DNA]</scope>
</reference>
<gene>
    <name evidence="1" type="ORF">CEXT_254111</name>
</gene>
<dbReference type="EMBL" id="BPLR01009776">
    <property type="protein sequence ID" value="GIY34506.1"/>
    <property type="molecule type" value="Genomic_DNA"/>
</dbReference>
<dbReference type="AlphaFoldDB" id="A0AAV4SMM8"/>
<name>A0AAV4SMM8_CAEEX</name>
<organism evidence="1 2">
    <name type="scientific">Caerostris extrusa</name>
    <name type="common">Bark spider</name>
    <name type="synonym">Caerostris bankana</name>
    <dbReference type="NCBI Taxonomy" id="172846"/>
    <lineage>
        <taxon>Eukaryota</taxon>
        <taxon>Metazoa</taxon>
        <taxon>Ecdysozoa</taxon>
        <taxon>Arthropoda</taxon>
        <taxon>Chelicerata</taxon>
        <taxon>Arachnida</taxon>
        <taxon>Araneae</taxon>
        <taxon>Araneomorphae</taxon>
        <taxon>Entelegynae</taxon>
        <taxon>Araneoidea</taxon>
        <taxon>Araneidae</taxon>
        <taxon>Caerostris</taxon>
    </lineage>
</organism>
<evidence type="ECO:0008006" key="3">
    <source>
        <dbReference type="Google" id="ProtNLM"/>
    </source>
</evidence>
<comment type="caution">
    <text evidence="1">The sequence shown here is derived from an EMBL/GenBank/DDBJ whole genome shotgun (WGS) entry which is preliminary data.</text>
</comment>
<evidence type="ECO:0000313" key="1">
    <source>
        <dbReference type="EMBL" id="GIY34506.1"/>
    </source>
</evidence>
<keyword evidence="2" id="KW-1185">Reference proteome</keyword>
<evidence type="ECO:0000313" key="2">
    <source>
        <dbReference type="Proteomes" id="UP001054945"/>
    </source>
</evidence>
<dbReference type="Proteomes" id="UP001054945">
    <property type="component" value="Unassembled WGS sequence"/>
</dbReference>